<sequence>MQIEQHFLRQASWGRAPERVAAATQVETGRSQGTARKAQVKKLTSELYRGAEILKRTNLMRFDVFIWKVIFAEGVFC</sequence>
<accession>A0A2S5KXL6</accession>
<evidence type="ECO:0000313" key="2">
    <source>
        <dbReference type="Proteomes" id="UP000238196"/>
    </source>
</evidence>
<proteinExistence type="predicted"/>
<protein>
    <submittedName>
        <fullName evidence="1">Uncharacterized protein</fullName>
    </submittedName>
</protein>
<organism evidence="1 2">
    <name type="scientific">Proteobacteria bacterium 228</name>
    <dbReference type="NCBI Taxonomy" id="2083153"/>
    <lineage>
        <taxon>Bacteria</taxon>
        <taxon>Pseudomonadati</taxon>
        <taxon>Pseudomonadota</taxon>
    </lineage>
</organism>
<name>A0A2S5KXL6_9PROT</name>
<gene>
    <name evidence="1" type="ORF">C4K68_01295</name>
</gene>
<dbReference type="Proteomes" id="UP000238196">
    <property type="component" value="Unassembled WGS sequence"/>
</dbReference>
<dbReference type="AlphaFoldDB" id="A0A2S5KXL6"/>
<reference evidence="1 2" key="1">
    <citation type="submission" date="2018-02" db="EMBL/GenBank/DDBJ databases">
        <title>novel marine gammaproteobacteria from coastal saline agro ecosystem.</title>
        <authorList>
            <person name="Krishnan R."/>
            <person name="Ramesh Kumar N."/>
        </authorList>
    </citation>
    <scope>NUCLEOTIDE SEQUENCE [LARGE SCALE GENOMIC DNA]</scope>
    <source>
        <strain evidence="1 2">228</strain>
    </source>
</reference>
<dbReference type="EMBL" id="PRLP01000004">
    <property type="protein sequence ID" value="PPC79249.1"/>
    <property type="molecule type" value="Genomic_DNA"/>
</dbReference>
<comment type="caution">
    <text evidence="1">The sequence shown here is derived from an EMBL/GenBank/DDBJ whole genome shotgun (WGS) entry which is preliminary data.</text>
</comment>
<evidence type="ECO:0000313" key="1">
    <source>
        <dbReference type="EMBL" id="PPC79249.1"/>
    </source>
</evidence>